<dbReference type="Pfam" id="PF19407">
    <property type="entry name" value="DUF5979"/>
    <property type="match status" value="10"/>
</dbReference>
<evidence type="ECO:0000313" key="4">
    <source>
        <dbReference type="EMBL" id="RZU63823.1"/>
    </source>
</evidence>
<feature type="transmembrane region" description="Helical" evidence="1">
    <location>
        <begin position="3000"/>
        <end position="3021"/>
    </location>
</feature>
<dbReference type="EMBL" id="SHLC01000001">
    <property type="protein sequence ID" value="RZU63823.1"/>
    <property type="molecule type" value="Genomic_DNA"/>
</dbReference>
<feature type="signal peptide" evidence="2">
    <location>
        <begin position="1"/>
        <end position="20"/>
    </location>
</feature>
<accession>A0A4Q8AIZ5</accession>
<feature type="domain" description="DUF5979" evidence="3">
    <location>
        <begin position="2408"/>
        <end position="2517"/>
    </location>
</feature>
<comment type="caution">
    <text evidence="4">The sequence shown here is derived from an EMBL/GenBank/DDBJ whole genome shotgun (WGS) entry which is preliminary data.</text>
</comment>
<evidence type="ECO:0000256" key="1">
    <source>
        <dbReference type="SAM" id="Phobius"/>
    </source>
</evidence>
<feature type="domain" description="DUF5979" evidence="3">
    <location>
        <begin position="2095"/>
        <end position="2194"/>
    </location>
</feature>
<feature type="domain" description="DUF5979" evidence="3">
    <location>
        <begin position="2524"/>
        <end position="2624"/>
    </location>
</feature>
<keyword evidence="1" id="KW-0472">Membrane</keyword>
<name>A0A4Q8AIZ5_9MICO</name>
<feature type="domain" description="DUF5979" evidence="3">
    <location>
        <begin position="2875"/>
        <end position="2987"/>
    </location>
</feature>
<feature type="domain" description="DUF5979" evidence="3">
    <location>
        <begin position="2307"/>
        <end position="2402"/>
    </location>
</feature>
<dbReference type="Proteomes" id="UP000291483">
    <property type="component" value="Unassembled WGS sequence"/>
</dbReference>
<organism evidence="4 5">
    <name type="scientific">Microterricola gilva</name>
    <dbReference type="NCBI Taxonomy" id="393267"/>
    <lineage>
        <taxon>Bacteria</taxon>
        <taxon>Bacillati</taxon>
        <taxon>Actinomycetota</taxon>
        <taxon>Actinomycetes</taxon>
        <taxon>Micrococcales</taxon>
        <taxon>Microbacteriaceae</taxon>
        <taxon>Microterricola</taxon>
    </lineage>
</organism>
<gene>
    <name evidence="4" type="ORF">EV379_0112</name>
</gene>
<keyword evidence="1" id="KW-1133">Transmembrane helix</keyword>
<evidence type="ECO:0000259" key="3">
    <source>
        <dbReference type="Pfam" id="PF19407"/>
    </source>
</evidence>
<sequence>MLSIVALVAGALVITPATVAAELDGTITVAKSVQGETGVPEYLPGTTFSYELKVSCSTTQSDVCQEATITDAVPAPFVVKSVSLPGTPQSHFVNHTSGNDVAIEFVQQSQDGDIGLVSGASDLLILVEVEIPSDVTADFAGLISNTAKATALNAPDHQSSADVRLRVDANLAVAATKSAKPSDTMPAAPGLPVEFAIGASNTSNHAVDSLTLTDPGAGSSNLEYLDFAGIGAITAPTGADTVLIEWLDAGGTWTAIGSAGPIPADTSTLFDGIDLDTVKGTRFTFTNSAGKLPITPADGAAAIVLDYVTNDTVKTLPANTPLTVTNVVEGTVTNEGDTATEPAGANVSVLNTPPSVTVAKDFGVTAIMPGDSTTATLRADSTGKPVTSMVITEPGPGGLTLADQGLSFDGFVAEDIEWPAGADSVEITYLYADGSQSAPLAGTDRDAIPSAPSGSTVVGFTVTFTGTIEQGEYAVLPFGVTAQPISGLVDVTSTNTVDATVTDSDGQSANATAADDLTRQAKRVNTTVSKNIIKGELWAAPGSSTLVSLPASVTPNDGTANGSTIGAQSLIVSDPSNPMSAPSQFWNTFDLQEITSVDVPASATMTPEYWDGTAWQPLPGVSPLPVPAGTADWSYTPSAALKEQLQGIRFVFEPAVAGELLEPGFNVLPYFKVQLRDGLRDGTGTTHDATDPVTIPNEARSTVANENAVVPEVTDVADDGIVLKPLRPGTDPDLVDKTWIPEELIAQSDDSSWARLSWGTQDLPLDTVTIADPASVGELDTVATSVYDAFNVTRIAPMTDEWMAFDQLVVERYSDAANDWVPLNICTTAAPCVGTFPGYSFTDAEQLDTIGVRFTFAERADRADVITDPITDPAAGSGVAASGKSRLIDLEMQLRTELRSDASIPVLGTEHDYRYNSGEKGIVTNTVNATGVRGSDTYSTDDADLITILDRPLNVGLTKRFVDYDENIDDLALQPDVGSVGLPQAGTAQSKFPLVTALLTADNATESKVNALKISDPDPTVGVQETFYEDFNLYRIASITQPTGTASTTITLKRAGLPDEVITSLVLAYAQTPTALSTVTGIVVKHDGRIASKATSTLRLEYQLREVSRSGDPVTTTAVPLVNTAIAELESPAATPGTPPTAIASDDMNVVTPDFGLAVGKTINPATRSEVSPQTGYSVALTGKPSGTVRTTHIQLDDATPTFWNAYDFAGFSAITLMRPVEQLRVSVLLDTDFALAGDGTLEVSCAGDSTLDACWTSGSWVTPTGGSRTVTGGQLTNSFGAAFSNADVRGVRFEYRRADDANWERPSNPTVSAGYAVSRRTTLLVGADGGATTLIPTTRPGVAPAPGETQNGHTSNLLSAVATGAWNNSGNNIWTAEASAPAETVLTHLVNSISVTKVHGREDKANPDTKFGTFLPGQTIPYVMDIVNTGAWPMTGFALSDQLTADAAGSLLVEPSQEPDETPVSPYTFVLKNKAGTTLDSSGFSAALDPATGVIAITVPTGFVFQPGASLKISAQLAIRVTPTVAPGTPVTNGISATADRAFETCDFSTNGSRRSPLSNVATCASETTFTPAAAAPLQVTKSVKGVDAGLGGRDDLGVLALKVATASCASPNAADGYYATPCVPITEPGGSERWRMRMKNAGNISATSLSSIDVLPSYKDQGVTVAGPRGSLWAPTFLGDLQTELSGIADAAKAVVTTYYSTTIPNQTCNAADIIASGGTALSPADPCAAEVADRAANLWQPYDNGLDASTLATVKALKFVVTFTDGGAVRPGETVGVNFLTQTAWVAQQAEAAAQGVDPIAWNVVSAASVGDDNGVAVQSSVTQPRRVGVAMATGQLDLAKLVEGAQAGWSAALPSGYPFQLQCTSGGIPVPLVGTDGTTDLSRFSLKADGTVLHYNNGSGKYGNVTLPLNASCSIVEDPTAVGVDVSYSADEITALRHSFAANVANPAFTGTTEVEEITATNTYLLAGFSVTKLVDDGGAVDEDGSAIAYPGPYAFGATCDFLGTEILNETFSLNADGVKEFSDLPTGAVCTVTETARGGSASSSSVFTQTGEDPVETAGHTATFTLTEDDVAAELTNELVMTNTFDIGAVTITKAFAGNGSADWGNEEFTVELSCTLAGAQPSTVFSDTHVLSKTSPSWTVDTLPSGAACSVSENATGGANTSSVSPDSFTVGTDAAAPIAVTVTNTFTTGTLRVTKALAGEPAASLAPATAGEYTVELSCTRDIAGVATAISIPGGAERVITGAGFAEYTGLPSGAECTVSETGLGHAQESTLDPADGTVTIGVNDTVEVEVTNTFLNGSLDISKTVSGGGKAFAAASFDATVSCVWQGAAVPLPNGGAVTLVDGNTVTIDELPLGSVCSIDEADAGQTSWTATPASVTVGDVATAATIDVENVYELAALLVQKTVQTGVGAGTLPTRFGFSAQCTFQGAEVLPLTTFTLNDGESRTFDGLPARAECTVIETDARGADSTVSTVSVVAPTVPPTVDQATSTVVIPELTPGTEPQNTVGFTNLFDSSALVVEKKLEGGAATLGADKSFDVTVSCQLAGEDPWSSTLTLNAANGFSASLGELVVGTECTIAEDSLNGADAVVITPNDGADLTTGTVTIPDAGSTTVTVSNWFLSGSLEVTKSVIGDAAAAYGTGDFGVALSCTLNGQPIEIAGGSARTVSAAQPKALFSGLPSGAECVLSETEDGGAGASRITAADGSTLAADAAAGYAFTVATDPTVLAVDDQPQPALGVENVFNFAALTATKTVDSAVLGADGEPFDYGSFELALQCTFEGAAVTAAEPMTRTIAAGESVTWTGLPEGASCEVTETDSRGAIGTTVTVSQGEPVAETILGRTAVLEPLLAGTEAANTVAFVNEFAAASLTLQKVVDGTAAGTVSRTFPVALSCVLVDEQHPAPGIVVRDVTHEIGGTKKLIVTDDALPAGAECTVTETDTGDATRTSVAVGDKVFDGTSASFTLAAGGTAAATVIVTNTFTAPGSGLVVTGADVGLAAGVAAIILGLGGVLLFVARRRKRGAHAA</sequence>
<evidence type="ECO:0000313" key="5">
    <source>
        <dbReference type="Proteomes" id="UP000291483"/>
    </source>
</evidence>
<keyword evidence="1" id="KW-0812">Transmembrane</keyword>
<feature type="domain" description="DUF5979" evidence="3">
    <location>
        <begin position="2757"/>
        <end position="2870"/>
    </location>
</feature>
<evidence type="ECO:0000256" key="2">
    <source>
        <dbReference type="SAM" id="SignalP"/>
    </source>
</evidence>
<keyword evidence="5" id="KW-1185">Reference proteome</keyword>
<keyword evidence="2" id="KW-0732">Signal</keyword>
<feature type="domain" description="DUF5979" evidence="3">
    <location>
        <begin position="1841"/>
        <end position="1968"/>
    </location>
</feature>
<feature type="domain" description="DUF5979" evidence="3">
    <location>
        <begin position="2198"/>
        <end position="2302"/>
    </location>
</feature>
<feature type="domain" description="DUF5979" evidence="3">
    <location>
        <begin position="1973"/>
        <end position="2090"/>
    </location>
</feature>
<dbReference type="Gene3D" id="2.60.40.1140">
    <property type="entry name" value="Collagen-binding surface protein Cna, B-type domain"/>
    <property type="match status" value="3"/>
</dbReference>
<feature type="domain" description="DUF5979" evidence="3">
    <location>
        <begin position="2631"/>
        <end position="2749"/>
    </location>
</feature>
<feature type="chain" id="PRO_5039531061" description="DUF5979 domain-containing protein" evidence="2">
    <location>
        <begin position="21"/>
        <end position="3031"/>
    </location>
</feature>
<protein>
    <recommendedName>
        <fullName evidence="3">DUF5979 domain-containing protein</fullName>
    </recommendedName>
</protein>
<reference evidence="4 5" key="1">
    <citation type="submission" date="2019-02" db="EMBL/GenBank/DDBJ databases">
        <title>Sequencing the genomes of 1000 actinobacteria strains.</title>
        <authorList>
            <person name="Klenk H.-P."/>
        </authorList>
    </citation>
    <scope>NUCLEOTIDE SEQUENCE [LARGE SCALE GENOMIC DNA]</scope>
    <source>
        <strain evidence="4 5">DSM 18319</strain>
    </source>
</reference>
<dbReference type="InterPro" id="IPR046022">
    <property type="entry name" value="DUF5979"/>
</dbReference>
<proteinExistence type="predicted"/>